<evidence type="ECO:0000313" key="1">
    <source>
        <dbReference type="EMBL" id="OHE95144.1"/>
    </source>
</evidence>
<organism evidence="1 2">
    <name type="scientific">Colletotrichum orchidophilum</name>
    <dbReference type="NCBI Taxonomy" id="1209926"/>
    <lineage>
        <taxon>Eukaryota</taxon>
        <taxon>Fungi</taxon>
        <taxon>Dikarya</taxon>
        <taxon>Ascomycota</taxon>
        <taxon>Pezizomycotina</taxon>
        <taxon>Sordariomycetes</taxon>
        <taxon>Hypocreomycetidae</taxon>
        <taxon>Glomerellales</taxon>
        <taxon>Glomerellaceae</taxon>
        <taxon>Colletotrichum</taxon>
    </lineage>
</organism>
<name>A0A1G4B173_9PEZI</name>
<dbReference type="EMBL" id="MJBS01000087">
    <property type="protein sequence ID" value="OHE95144.1"/>
    <property type="molecule type" value="Genomic_DNA"/>
</dbReference>
<dbReference type="Proteomes" id="UP000176998">
    <property type="component" value="Unassembled WGS sequence"/>
</dbReference>
<gene>
    <name evidence="1" type="ORF">CORC01_09531</name>
</gene>
<comment type="caution">
    <text evidence="1">The sequence shown here is derived from an EMBL/GenBank/DDBJ whole genome shotgun (WGS) entry which is preliminary data.</text>
</comment>
<evidence type="ECO:0000313" key="2">
    <source>
        <dbReference type="Proteomes" id="UP000176998"/>
    </source>
</evidence>
<reference evidence="1 2" key="1">
    <citation type="submission" date="2016-09" db="EMBL/GenBank/DDBJ databases">
        <authorList>
            <person name="Capua I."/>
            <person name="De Benedictis P."/>
            <person name="Joannis T."/>
            <person name="Lombin L.H."/>
            <person name="Cattoli G."/>
        </authorList>
    </citation>
    <scope>NUCLEOTIDE SEQUENCE [LARGE SCALE GENOMIC DNA]</scope>
    <source>
        <strain evidence="1 2">IMI 309357</strain>
    </source>
</reference>
<sequence length="36" mass="4125">MLYCDNFGNPPNRLRLGLTPFASTKMTKPRRPSKCL</sequence>
<dbReference type="RefSeq" id="XP_022472306.1">
    <property type="nucleotide sequence ID" value="XM_022621160.1"/>
</dbReference>
<dbReference type="AlphaFoldDB" id="A0A1G4B173"/>
<keyword evidence="2" id="KW-1185">Reference proteome</keyword>
<dbReference type="GeneID" id="34562670"/>
<accession>A0A1G4B173</accession>
<proteinExistence type="predicted"/>
<protein>
    <submittedName>
        <fullName evidence="1">Uncharacterized protein</fullName>
    </submittedName>
</protein>